<dbReference type="GO" id="GO:0020037">
    <property type="term" value="F:heme binding"/>
    <property type="evidence" value="ECO:0007669"/>
    <property type="project" value="InterPro"/>
</dbReference>
<dbReference type="GO" id="GO:0008177">
    <property type="term" value="F:succinate dehydrogenase (quinone) activity"/>
    <property type="evidence" value="ECO:0007669"/>
    <property type="project" value="UniProtKB-EC"/>
</dbReference>
<proteinExistence type="predicted"/>
<keyword evidence="4" id="KW-0472">Membrane</keyword>
<feature type="transmembrane region" description="Helical" evidence="4">
    <location>
        <begin position="51"/>
        <end position="69"/>
    </location>
</feature>
<evidence type="ECO:0000256" key="2">
    <source>
        <dbReference type="ARBA" id="ARBA00004050"/>
    </source>
</evidence>
<gene>
    <name evidence="5" type="primary">sdh4</name>
</gene>
<name>M4QBP9_ANDGO</name>
<evidence type="ECO:0000313" key="5">
    <source>
        <dbReference type="EMBL" id="AGH24019.1"/>
    </source>
</evidence>
<feature type="transmembrane region" description="Helical" evidence="4">
    <location>
        <begin position="90"/>
        <end position="111"/>
    </location>
</feature>
<accession>M4QBP9</accession>
<keyword evidence="4" id="KW-1133">Transmembrane helix</keyword>
<feature type="transmembrane region" description="Helical" evidence="4">
    <location>
        <begin position="21"/>
        <end position="39"/>
    </location>
</feature>
<dbReference type="GO" id="GO:0006099">
    <property type="term" value="P:tricarboxylic acid cycle"/>
    <property type="evidence" value="ECO:0007669"/>
    <property type="project" value="UniProtKB-UniPathway"/>
</dbReference>
<dbReference type="UniPathway" id="UPA00223"/>
<geneLocation type="mitochondrion" evidence="5"/>
<dbReference type="GeneID" id="15332882"/>
<dbReference type="NCBIfam" id="TIGR02968">
    <property type="entry name" value="succ_dehyd_anc"/>
    <property type="match status" value="1"/>
</dbReference>
<dbReference type="RefSeq" id="YP_007890525.1">
    <property type="nucleotide sequence ID" value="NC_021124.1"/>
</dbReference>
<dbReference type="Gene3D" id="1.20.1300.10">
    <property type="entry name" value="Fumarate reductase/succinate dehydrogenase, transmembrane subunit"/>
    <property type="match status" value="1"/>
</dbReference>
<dbReference type="GO" id="GO:0016020">
    <property type="term" value="C:membrane"/>
    <property type="evidence" value="ECO:0007669"/>
    <property type="project" value="UniProtKB-SubCell"/>
</dbReference>
<keyword evidence="5" id="KW-0496">Mitochondrion</keyword>
<keyword evidence="4" id="KW-0812">Transmembrane</keyword>
<keyword evidence="5" id="KW-0560">Oxidoreductase</keyword>
<dbReference type="AlphaFoldDB" id="M4QBP9"/>
<dbReference type="EC" id="1.3.5.1" evidence="5"/>
<comment type="subcellular location">
    <subcellularLocation>
        <location evidence="3">Membrane</location>
        <topology evidence="3">Multi-pass membrane protein</topology>
    </subcellularLocation>
</comment>
<evidence type="ECO:0000256" key="1">
    <source>
        <dbReference type="ARBA" id="ARBA00001971"/>
    </source>
</evidence>
<comment type="cofactor">
    <cofactor evidence="1">
        <name>heme</name>
        <dbReference type="ChEBI" id="CHEBI:30413"/>
    </cofactor>
</comment>
<comment type="function">
    <text evidence="2">Membrane-anchoring subunit of succinate dehydrogenase (SDH).</text>
</comment>
<protein>
    <submittedName>
        <fullName evidence="5">Succinate dehydrogenase subunit 4</fullName>
        <ecNumber evidence="5">1.3.5.1</ecNumber>
    </submittedName>
</protein>
<sequence length="115" mass="13497">MLAFLRKKHAALHWYAQRFTAVALLPLFGWIIMSTTAYLSNAQDLFSVAQFAIQQNPFFFLILNVLLFWHIRQGLESIVVDYVHNEKTQFLVNFFIRVLTVLMIFSSYSIMLSFL</sequence>
<dbReference type="Pfam" id="PF05328">
    <property type="entry name" value="CybS"/>
    <property type="match status" value="1"/>
</dbReference>
<evidence type="ECO:0000256" key="4">
    <source>
        <dbReference type="SAM" id="Phobius"/>
    </source>
</evidence>
<dbReference type="SUPFAM" id="SSF81343">
    <property type="entry name" value="Fumarate reductase respiratory complex transmembrane subunits"/>
    <property type="match status" value="1"/>
</dbReference>
<dbReference type="InterPro" id="IPR014312">
    <property type="entry name" value="Succ_DH_anchor"/>
</dbReference>
<dbReference type="EMBL" id="KC353352">
    <property type="protein sequence ID" value="AGH24019.1"/>
    <property type="molecule type" value="Genomic_DNA"/>
</dbReference>
<reference evidence="5" key="1">
    <citation type="journal article" date="2013" name="Genome Biol. Evol.">
        <title>Strikingly bacteria-like and gene-rich mitochondrial genomes throughout jakobid protists.</title>
        <authorList>
            <person name="Burger G."/>
            <person name="Gray M.W."/>
            <person name="Forget L."/>
            <person name="Lang B.F."/>
        </authorList>
    </citation>
    <scope>NUCLEOTIDE SEQUENCE</scope>
    <source>
        <strain evidence="5">ATCC PRA-185</strain>
    </source>
</reference>
<organism evidence="5">
    <name type="scientific">Andalucia godoyi</name>
    <name type="common">Flagellate</name>
    <dbReference type="NCBI Taxonomy" id="505711"/>
    <lineage>
        <taxon>Eukaryota</taxon>
        <taxon>Discoba</taxon>
        <taxon>Jakobida</taxon>
        <taxon>Andalucina</taxon>
        <taxon>Andaluciidae</taxon>
        <taxon>Andalucia</taxon>
    </lineage>
</organism>
<evidence type="ECO:0000256" key="3">
    <source>
        <dbReference type="ARBA" id="ARBA00004141"/>
    </source>
</evidence>
<dbReference type="InterPro" id="IPR034804">
    <property type="entry name" value="SQR/QFR_C/D"/>
</dbReference>